<feature type="compositionally biased region" description="Basic and acidic residues" evidence="8">
    <location>
        <begin position="785"/>
        <end position="799"/>
    </location>
</feature>
<dbReference type="InterPro" id="IPR015324">
    <property type="entry name" value="Ribosomal_Rsm22-like"/>
</dbReference>
<keyword evidence="2" id="KW-0479">Metal-binding</keyword>
<gene>
    <name evidence="9" type="primary">RSM22</name>
    <name evidence="9" type="ORF">PRK78_006021</name>
</gene>
<keyword evidence="4" id="KW-0408">Iron</keyword>
<evidence type="ECO:0000256" key="2">
    <source>
        <dbReference type="ARBA" id="ARBA00022723"/>
    </source>
</evidence>
<evidence type="ECO:0000313" key="10">
    <source>
        <dbReference type="Proteomes" id="UP001219355"/>
    </source>
</evidence>
<evidence type="ECO:0000256" key="7">
    <source>
        <dbReference type="ARBA" id="ARBA00045681"/>
    </source>
</evidence>
<evidence type="ECO:0000256" key="4">
    <source>
        <dbReference type="ARBA" id="ARBA00023004"/>
    </source>
</evidence>
<dbReference type="AlphaFoldDB" id="A0AAF0DKN3"/>
<proteinExistence type="predicted"/>
<keyword evidence="6" id="KW-0496">Mitochondrion</keyword>
<dbReference type="PANTHER" id="PTHR13184:SF5">
    <property type="entry name" value="METHYLTRANSFERASE-LIKE PROTEIN 17, MITOCHONDRIAL"/>
    <property type="match status" value="1"/>
</dbReference>
<evidence type="ECO:0000313" key="9">
    <source>
        <dbReference type="EMBL" id="WEW60534.1"/>
    </source>
</evidence>
<feature type="compositionally biased region" description="Basic and acidic residues" evidence="8">
    <location>
        <begin position="823"/>
        <end position="832"/>
    </location>
</feature>
<evidence type="ECO:0000256" key="6">
    <source>
        <dbReference type="ARBA" id="ARBA00023128"/>
    </source>
</evidence>
<dbReference type="InterPro" id="IPR029063">
    <property type="entry name" value="SAM-dependent_MTases_sf"/>
</dbReference>
<evidence type="ECO:0000256" key="3">
    <source>
        <dbReference type="ARBA" id="ARBA00022946"/>
    </source>
</evidence>
<keyword evidence="9" id="KW-0687">Ribonucleoprotein</keyword>
<keyword evidence="5" id="KW-0411">Iron-sulfur</keyword>
<accession>A0AAF0DKN3</accession>
<dbReference type="InterPro" id="IPR052571">
    <property type="entry name" value="Mt_RNA_Methyltransferase"/>
</dbReference>
<dbReference type="GO" id="GO:0003735">
    <property type="term" value="F:structural constituent of ribosome"/>
    <property type="evidence" value="ECO:0007669"/>
    <property type="project" value="TreeGrafter"/>
</dbReference>
<sequence length="845" mass="94216">MVPSSSTTKICKAQGALQRLSHRTLGLPRSLSSHALKPRLIAPGVWDAHCVRKHHGNRLSSTLSTSSKKAAVFALVNRIHEHHYGLLEDVDDLELLQQFPGLSEFFELRLADEFTSILGHLNEETLRERVRLARQEHGDSLPEGELNEEEMTLYTRLYGAPVASSGNEVMVEEENGNQLFRDDGQGGLVEVDLEMKVEDEIEDAPPQREAGTETFDLEDLESRTREVAAQFEGEVVSDFVEDDHSHNKKKLRTHPLTAAARGNTFPSTVAMPQSTAVGPIQAILSQYRQKHITKAANGLFGEGLAKSTSTTKPPPQVPIPLSAAQRGMTEMEATTFLSVLYPGTYAMTLSILTEIRKRLGTKWLRDLIDQEGGPRVLDAGGGGANILAWREVLKAEWFSMYLDHPTESPAPQGKATVLTGADTLRHRASKLLDNTTFIPRIPDYLHLRDPSTVSDGELPPNRKQFDVIIASHNLMHFSEDYMRKEYVQNLWSLLNPNGGVLILVEKGMQRGFDAIVGAREMILKRLIASPGSTQHGTTLDSSDEDNTAQKERGMIIAPCTNHTKCPMYGIPGTYTSGRDFCRFSQRYIRPNFLQAITGEANRNYEDVQFSYLAVQRGVDQRESQGIIQGEGAADAAFSGYEASLDNAGNFRIQDPSEMDQSTAPELNNLSLPRLILAPLKRKGHVTMDLCTPAGKIERWTVPRSFSKQAYRDARKSAWGDLWALGAKTRVLRSLRLGEKKKDKPKSKGSAKASRLRDKEADEEEEDELGATQPNSMSESAVDIPDFERIMEKFEDERRPKGSKHRKSDKNSPAWAKKMQKRLARGDTKDVAKSRQQKPWAKSRNS</sequence>
<name>A0AAF0DKN3_9EURO</name>
<dbReference type="GO" id="GO:0008168">
    <property type="term" value="F:methyltransferase activity"/>
    <property type="evidence" value="ECO:0007669"/>
    <property type="project" value="InterPro"/>
</dbReference>
<dbReference type="Proteomes" id="UP001219355">
    <property type="component" value="Chromosome 4"/>
</dbReference>
<dbReference type="EMBL" id="CP120630">
    <property type="protein sequence ID" value="WEW60534.1"/>
    <property type="molecule type" value="Genomic_DNA"/>
</dbReference>
<evidence type="ECO:0000256" key="8">
    <source>
        <dbReference type="SAM" id="MobiDB-lite"/>
    </source>
</evidence>
<dbReference type="Gene3D" id="3.40.50.150">
    <property type="entry name" value="Vaccinia Virus protein VP39"/>
    <property type="match status" value="1"/>
</dbReference>
<dbReference type="GO" id="GO:0005763">
    <property type="term" value="C:mitochondrial small ribosomal subunit"/>
    <property type="evidence" value="ECO:0007669"/>
    <property type="project" value="TreeGrafter"/>
</dbReference>
<comment type="subcellular location">
    <subcellularLocation>
        <location evidence="1">Mitochondrion</location>
    </subcellularLocation>
</comment>
<keyword evidence="3" id="KW-0809">Transit peptide</keyword>
<protein>
    <submittedName>
        <fullName evidence="9">37S ribosomal protein S22</fullName>
    </submittedName>
</protein>
<evidence type="ECO:0000256" key="1">
    <source>
        <dbReference type="ARBA" id="ARBA00004173"/>
    </source>
</evidence>
<dbReference type="GO" id="GO:0051536">
    <property type="term" value="F:iron-sulfur cluster binding"/>
    <property type="evidence" value="ECO:0007669"/>
    <property type="project" value="UniProtKB-KW"/>
</dbReference>
<dbReference type="GO" id="GO:0046872">
    <property type="term" value="F:metal ion binding"/>
    <property type="evidence" value="ECO:0007669"/>
    <property type="project" value="UniProtKB-KW"/>
</dbReference>
<dbReference type="GO" id="GO:0006412">
    <property type="term" value="P:translation"/>
    <property type="evidence" value="ECO:0007669"/>
    <property type="project" value="InterPro"/>
</dbReference>
<keyword evidence="10" id="KW-1185">Reference proteome</keyword>
<dbReference type="PANTHER" id="PTHR13184">
    <property type="entry name" value="37S RIBOSOMAL PROTEIN S22"/>
    <property type="match status" value="1"/>
</dbReference>
<organism evidence="9 10">
    <name type="scientific">Emydomyces testavorans</name>
    <dbReference type="NCBI Taxonomy" id="2070801"/>
    <lineage>
        <taxon>Eukaryota</taxon>
        <taxon>Fungi</taxon>
        <taxon>Dikarya</taxon>
        <taxon>Ascomycota</taxon>
        <taxon>Pezizomycotina</taxon>
        <taxon>Eurotiomycetes</taxon>
        <taxon>Eurotiomycetidae</taxon>
        <taxon>Onygenales</taxon>
        <taxon>Nannizziopsiaceae</taxon>
        <taxon>Emydomyces</taxon>
    </lineage>
</organism>
<dbReference type="SUPFAM" id="SSF53335">
    <property type="entry name" value="S-adenosyl-L-methionine-dependent methyltransferases"/>
    <property type="match status" value="1"/>
</dbReference>
<dbReference type="Pfam" id="PF09243">
    <property type="entry name" value="Rsm22"/>
    <property type="match status" value="1"/>
</dbReference>
<keyword evidence="9" id="KW-0689">Ribosomal protein</keyword>
<feature type="region of interest" description="Disordered" evidence="8">
    <location>
        <begin position="735"/>
        <end position="845"/>
    </location>
</feature>
<reference evidence="9" key="1">
    <citation type="submission" date="2023-03" db="EMBL/GenBank/DDBJ databases">
        <title>Emydomyces testavorans Genome Sequence.</title>
        <authorList>
            <person name="Hoyer L."/>
        </authorList>
    </citation>
    <scope>NUCLEOTIDE SEQUENCE</scope>
    <source>
        <strain evidence="9">16-2883</strain>
    </source>
</reference>
<evidence type="ECO:0000256" key="5">
    <source>
        <dbReference type="ARBA" id="ARBA00023014"/>
    </source>
</evidence>
<comment type="function">
    <text evidence="7">Mitochondrial ribosome (mitoribosome) assembly factor. Binds at the interface of the head and body domains of the mitochondrial small ribosomal subunit (mt-SSU), occluding the mRNA channel and preventing compaction of the head domain towards the body. Probable inactive methyltransferase: retains the characteristic folding and ability to bind S-adenosyl-L-methionine, but it probably lost its methyltransferase activity.</text>
</comment>